<feature type="non-terminal residue" evidence="1">
    <location>
        <position position="1"/>
    </location>
</feature>
<dbReference type="EMBL" id="HACG01011815">
    <property type="protein sequence ID" value="CEK58680.1"/>
    <property type="molecule type" value="Transcribed_RNA"/>
</dbReference>
<protein>
    <submittedName>
        <fullName evidence="1">Uncharacterized protein</fullName>
    </submittedName>
</protein>
<dbReference type="AlphaFoldDB" id="A0A0B6YT47"/>
<gene>
    <name evidence="1" type="primary">ORF33866</name>
</gene>
<reference evidence="1" key="1">
    <citation type="submission" date="2014-12" db="EMBL/GenBank/DDBJ databases">
        <title>Insight into the proteome of Arion vulgaris.</title>
        <authorList>
            <person name="Aradska J."/>
            <person name="Bulat T."/>
            <person name="Smidak R."/>
            <person name="Sarate P."/>
            <person name="Gangsoo J."/>
            <person name="Sialana F."/>
            <person name="Bilban M."/>
            <person name="Lubec G."/>
        </authorList>
    </citation>
    <scope>NUCLEOTIDE SEQUENCE</scope>
    <source>
        <tissue evidence="1">Skin</tissue>
    </source>
</reference>
<name>A0A0B6YT47_9EUPU</name>
<evidence type="ECO:0000313" key="1">
    <source>
        <dbReference type="EMBL" id="CEK58680.1"/>
    </source>
</evidence>
<organism evidence="1">
    <name type="scientific">Arion vulgaris</name>
    <dbReference type="NCBI Taxonomy" id="1028688"/>
    <lineage>
        <taxon>Eukaryota</taxon>
        <taxon>Metazoa</taxon>
        <taxon>Spiralia</taxon>
        <taxon>Lophotrochozoa</taxon>
        <taxon>Mollusca</taxon>
        <taxon>Gastropoda</taxon>
        <taxon>Heterobranchia</taxon>
        <taxon>Euthyneura</taxon>
        <taxon>Panpulmonata</taxon>
        <taxon>Eupulmonata</taxon>
        <taxon>Stylommatophora</taxon>
        <taxon>Helicina</taxon>
        <taxon>Arionoidea</taxon>
        <taxon>Arionidae</taxon>
        <taxon>Arion</taxon>
    </lineage>
</organism>
<accession>A0A0B6YT47</accession>
<proteinExistence type="predicted"/>
<sequence length="54" mass="6404">HHTMKRLQYKSRHTSYNKEITIQQSHTFWGMFTNVDNDKTTGRHNLSISTLCPI</sequence>